<evidence type="ECO:0000256" key="2">
    <source>
        <dbReference type="ARBA" id="ARBA00023002"/>
    </source>
</evidence>
<proteinExistence type="inferred from homology"/>
<gene>
    <name evidence="4" type="ORF">R4Z09_22390</name>
</gene>
<comment type="similarity">
    <text evidence="1">Belongs to the nitroreductase family.</text>
</comment>
<dbReference type="InterPro" id="IPR029479">
    <property type="entry name" value="Nitroreductase"/>
</dbReference>
<keyword evidence="5" id="KW-1185">Reference proteome</keyword>
<dbReference type="PANTHER" id="PTHR43673">
    <property type="entry name" value="NAD(P)H NITROREDUCTASE YDGI-RELATED"/>
    <property type="match status" value="1"/>
</dbReference>
<dbReference type="Proteomes" id="UP001357223">
    <property type="component" value="Chromosome"/>
</dbReference>
<dbReference type="PANTHER" id="PTHR43673:SF10">
    <property type="entry name" value="NADH DEHYDROGENASE_NAD(P)H NITROREDUCTASE XCC3605-RELATED"/>
    <property type="match status" value="1"/>
</dbReference>
<evidence type="ECO:0000313" key="5">
    <source>
        <dbReference type="Proteomes" id="UP001357223"/>
    </source>
</evidence>
<reference evidence="4 5" key="1">
    <citation type="submission" date="2023-10" db="EMBL/GenBank/DDBJ databases">
        <title>Niallia locisalis sp.nov. isolated from a salt pond sample.</title>
        <authorList>
            <person name="Li X.-J."/>
            <person name="Dong L."/>
        </authorList>
    </citation>
    <scope>NUCLEOTIDE SEQUENCE [LARGE SCALE GENOMIC DNA]</scope>
    <source>
        <strain evidence="4 5">DSM 29761</strain>
    </source>
</reference>
<organism evidence="4 5">
    <name type="scientific">Niallia oryzisoli</name>
    <dbReference type="NCBI Taxonomy" id="1737571"/>
    <lineage>
        <taxon>Bacteria</taxon>
        <taxon>Bacillati</taxon>
        <taxon>Bacillota</taxon>
        <taxon>Bacilli</taxon>
        <taxon>Bacillales</taxon>
        <taxon>Bacillaceae</taxon>
        <taxon>Niallia</taxon>
    </lineage>
</organism>
<dbReference type="Pfam" id="PF00881">
    <property type="entry name" value="Nitroreductase"/>
    <property type="match status" value="1"/>
</dbReference>
<protein>
    <submittedName>
        <fullName evidence="4">Nitroreductase family protein</fullName>
    </submittedName>
</protein>
<dbReference type="SUPFAM" id="SSF55469">
    <property type="entry name" value="FMN-dependent nitroreductase-like"/>
    <property type="match status" value="1"/>
</dbReference>
<dbReference type="Gene3D" id="3.40.109.10">
    <property type="entry name" value="NADH Oxidase"/>
    <property type="match status" value="1"/>
</dbReference>
<accession>A0ABZ2C8P3</accession>
<evidence type="ECO:0000259" key="3">
    <source>
        <dbReference type="Pfam" id="PF00881"/>
    </source>
</evidence>
<dbReference type="EMBL" id="CP137640">
    <property type="protein sequence ID" value="WVX80010.1"/>
    <property type="molecule type" value="Genomic_DNA"/>
</dbReference>
<dbReference type="RefSeq" id="WP_338448941.1">
    <property type="nucleotide sequence ID" value="NZ_CP137640.1"/>
</dbReference>
<evidence type="ECO:0000313" key="4">
    <source>
        <dbReference type="EMBL" id="WVX80010.1"/>
    </source>
</evidence>
<keyword evidence="2" id="KW-0560">Oxidoreductase</keyword>
<name>A0ABZ2C8P3_9BACI</name>
<evidence type="ECO:0000256" key="1">
    <source>
        <dbReference type="ARBA" id="ARBA00007118"/>
    </source>
</evidence>
<sequence>MMVFEAIQKRREITHYIQKPIASEELEQILQAAYLAPAGNNLPSREFILVTERDSLQHLSQATPFVPWLSDAAAAIVITGRPDISKYWLQDSSIASGFIWLSAIELGIGAAFGAIYHSEDQDESEKRENFVREHLQIPSDRRVVAILGLGYPEKEPPAKTLLPRESIVHYGKFGK</sequence>
<feature type="domain" description="Nitroreductase" evidence="3">
    <location>
        <begin position="7"/>
        <end position="59"/>
    </location>
</feature>
<dbReference type="InterPro" id="IPR000415">
    <property type="entry name" value="Nitroreductase-like"/>
</dbReference>